<evidence type="ECO:0000313" key="3">
    <source>
        <dbReference type="EMBL" id="CAB4123502.1"/>
    </source>
</evidence>
<evidence type="ECO:0000256" key="1">
    <source>
        <dbReference type="SAM" id="MobiDB-lite"/>
    </source>
</evidence>
<protein>
    <submittedName>
        <fullName evidence="3">HNH nuclease</fullName>
    </submittedName>
</protein>
<dbReference type="SUPFAM" id="SSF54171">
    <property type="entry name" value="DNA-binding domain"/>
    <property type="match status" value="1"/>
</dbReference>
<accession>A0A6J5KQI7</accession>
<reference evidence="3" key="1">
    <citation type="submission" date="2020-04" db="EMBL/GenBank/DDBJ databases">
        <authorList>
            <person name="Chiriac C."/>
            <person name="Salcher M."/>
            <person name="Ghai R."/>
            <person name="Kavagutti S V."/>
        </authorList>
    </citation>
    <scope>NUCLEOTIDE SEQUENCE</scope>
</reference>
<sequence>MSDLDSTRLHEALAYDPDTGVFTWRIRASKNTHIGEMAGCPRPSNGYIRVSLDGKVYYAHRLAWRYVNGVWPTGQIDHINGVRTDNRLRNLRDVSSSTNNHNLHKKPANSTGYTGVKRLPKGRYSATLAKKHIGVFDTPAQAHAAYLAAKHAYLPIKDTSC</sequence>
<dbReference type="InterPro" id="IPR044925">
    <property type="entry name" value="His-Me_finger_sf"/>
</dbReference>
<organism evidence="3">
    <name type="scientific">uncultured Caudovirales phage</name>
    <dbReference type="NCBI Taxonomy" id="2100421"/>
    <lineage>
        <taxon>Viruses</taxon>
        <taxon>Duplodnaviria</taxon>
        <taxon>Heunggongvirae</taxon>
        <taxon>Uroviricota</taxon>
        <taxon>Caudoviricetes</taxon>
        <taxon>Peduoviridae</taxon>
        <taxon>Maltschvirus</taxon>
        <taxon>Maltschvirus maltsch</taxon>
    </lineage>
</organism>
<dbReference type="SUPFAM" id="SSF54060">
    <property type="entry name" value="His-Me finger endonucleases"/>
    <property type="match status" value="1"/>
</dbReference>
<feature type="domain" description="HNH nuclease" evidence="2">
    <location>
        <begin position="57"/>
        <end position="100"/>
    </location>
</feature>
<evidence type="ECO:0000259" key="2">
    <source>
        <dbReference type="Pfam" id="PF13392"/>
    </source>
</evidence>
<gene>
    <name evidence="3" type="ORF">UFOVP48_11</name>
</gene>
<dbReference type="EMBL" id="LR796172">
    <property type="protein sequence ID" value="CAB4123502.1"/>
    <property type="molecule type" value="Genomic_DNA"/>
</dbReference>
<dbReference type="InterPro" id="IPR003615">
    <property type="entry name" value="HNH_nuc"/>
</dbReference>
<name>A0A6J5KQI7_9CAUD</name>
<feature type="region of interest" description="Disordered" evidence="1">
    <location>
        <begin position="95"/>
        <end position="116"/>
    </location>
</feature>
<dbReference type="InterPro" id="IPR016177">
    <property type="entry name" value="DNA-bd_dom_sf"/>
</dbReference>
<dbReference type="Pfam" id="PF13392">
    <property type="entry name" value="HNH_3"/>
    <property type="match status" value="1"/>
</dbReference>
<dbReference type="Gene3D" id="3.90.75.20">
    <property type="match status" value="1"/>
</dbReference>
<dbReference type="GO" id="GO:0003677">
    <property type="term" value="F:DNA binding"/>
    <property type="evidence" value="ECO:0007669"/>
    <property type="project" value="InterPro"/>
</dbReference>
<proteinExistence type="predicted"/>